<dbReference type="OrthoDB" id="9787026at2"/>
<dbReference type="PANTHER" id="PTHR23508">
    <property type="entry name" value="CARBOXYLIC ACID TRANSPORTER PROTEIN HOMOLOG"/>
    <property type="match status" value="1"/>
</dbReference>
<evidence type="ECO:0000256" key="2">
    <source>
        <dbReference type="ARBA" id="ARBA00022692"/>
    </source>
</evidence>
<dbReference type="eggNOG" id="COG2814">
    <property type="taxonomic scope" value="Bacteria"/>
</dbReference>
<feature type="transmembrane region" description="Helical" evidence="5">
    <location>
        <begin position="221"/>
        <end position="241"/>
    </location>
</feature>
<organism evidence="7 8">
    <name type="scientific">Allokutzneria albata</name>
    <name type="common">Kibdelosporangium albatum</name>
    <dbReference type="NCBI Taxonomy" id="211114"/>
    <lineage>
        <taxon>Bacteria</taxon>
        <taxon>Bacillati</taxon>
        <taxon>Actinomycetota</taxon>
        <taxon>Actinomycetes</taxon>
        <taxon>Pseudonocardiales</taxon>
        <taxon>Pseudonocardiaceae</taxon>
        <taxon>Allokutzneria</taxon>
    </lineage>
</organism>
<feature type="transmembrane region" description="Helical" evidence="5">
    <location>
        <begin position="85"/>
        <end position="106"/>
    </location>
</feature>
<dbReference type="STRING" id="211114.SAMN04489726_7938"/>
<name>A0A1H0DQP0_ALLAB</name>
<protein>
    <submittedName>
        <fullName evidence="7">Predicted arabinose efflux permease, MFS family</fullName>
    </submittedName>
</protein>
<feature type="domain" description="Major facilitator superfamily (MFS) profile" evidence="6">
    <location>
        <begin position="17"/>
        <end position="400"/>
    </location>
</feature>
<dbReference type="GO" id="GO:0046943">
    <property type="term" value="F:carboxylic acid transmembrane transporter activity"/>
    <property type="evidence" value="ECO:0007669"/>
    <property type="project" value="TreeGrafter"/>
</dbReference>
<feature type="transmembrane region" description="Helical" evidence="5">
    <location>
        <begin position="172"/>
        <end position="192"/>
    </location>
</feature>
<dbReference type="SUPFAM" id="SSF103473">
    <property type="entry name" value="MFS general substrate transporter"/>
    <property type="match status" value="1"/>
</dbReference>
<proteinExistence type="predicted"/>
<dbReference type="InterPro" id="IPR011701">
    <property type="entry name" value="MFS"/>
</dbReference>
<dbReference type="InterPro" id="IPR036259">
    <property type="entry name" value="MFS_trans_sf"/>
</dbReference>
<dbReference type="InterPro" id="IPR020846">
    <property type="entry name" value="MFS_dom"/>
</dbReference>
<evidence type="ECO:0000256" key="3">
    <source>
        <dbReference type="ARBA" id="ARBA00022989"/>
    </source>
</evidence>
<feature type="transmembrane region" description="Helical" evidence="5">
    <location>
        <begin position="374"/>
        <end position="394"/>
    </location>
</feature>
<feature type="transmembrane region" description="Helical" evidence="5">
    <location>
        <begin position="55"/>
        <end position="73"/>
    </location>
</feature>
<keyword evidence="4 5" id="KW-0472">Membrane</keyword>
<evidence type="ECO:0000256" key="1">
    <source>
        <dbReference type="ARBA" id="ARBA00004651"/>
    </source>
</evidence>
<dbReference type="PROSITE" id="PS50850">
    <property type="entry name" value="MFS"/>
    <property type="match status" value="1"/>
</dbReference>
<keyword evidence="3 5" id="KW-1133">Transmembrane helix</keyword>
<keyword evidence="8" id="KW-1185">Reference proteome</keyword>
<dbReference type="EMBL" id="LT629701">
    <property type="protein sequence ID" value="SDN72557.1"/>
    <property type="molecule type" value="Genomic_DNA"/>
</dbReference>
<dbReference type="Proteomes" id="UP000183376">
    <property type="component" value="Chromosome I"/>
</dbReference>
<dbReference type="CDD" id="cd17365">
    <property type="entry name" value="MFS_PcaK_like"/>
    <property type="match status" value="1"/>
</dbReference>
<accession>A0A1H0DQP0</accession>
<dbReference type="AlphaFoldDB" id="A0A1H0DQP0"/>
<sequence length="400" mass="41271">MPTRNPVHERIGARRWVVPLCWSAVLLDGFDLVVLGTVLPTLLDGAVWGLTPASASVVSTVGLLGMMVGALVIGTITDQIGRRKALVFAVAGFSLCTALCAVAPSVTVFGLLRFLAGIGLGGCLPTAITLVTEQARAGRVSGTTTIMTGYHVGAVLTALLGIVVIPELGWRAMFVIGAAPALVLVPLMIRYLPDSFSREDSKSSLATIASLFHEGRGRATVAFWAASFMGLLLVYGLNTWLPQIMRAAGYELGDALGLLLTLNLGAIAGLLVAGSLADRVGVRRAGITWFAVAAVALALLSVRLPQIGVYAAVLAAGFFVFSSQVLVYAYIGRVYAADNRATALGWAAGIGRIGAISGPLLGGALLTAGVAYPWGFYAFAVVGALGAVALLGAGQAHQRK</sequence>
<keyword evidence="2 5" id="KW-0812">Transmembrane</keyword>
<evidence type="ECO:0000259" key="6">
    <source>
        <dbReference type="PROSITE" id="PS50850"/>
    </source>
</evidence>
<dbReference type="RefSeq" id="WP_052407833.1">
    <property type="nucleotide sequence ID" value="NZ_JOEF01000022.1"/>
</dbReference>
<dbReference type="Pfam" id="PF07690">
    <property type="entry name" value="MFS_1"/>
    <property type="match status" value="1"/>
</dbReference>
<feature type="transmembrane region" description="Helical" evidence="5">
    <location>
        <begin position="310"/>
        <end position="331"/>
    </location>
</feature>
<evidence type="ECO:0000256" key="5">
    <source>
        <dbReference type="SAM" id="Phobius"/>
    </source>
</evidence>
<evidence type="ECO:0000313" key="8">
    <source>
        <dbReference type="Proteomes" id="UP000183376"/>
    </source>
</evidence>
<dbReference type="Gene3D" id="1.20.1250.20">
    <property type="entry name" value="MFS general substrate transporter like domains"/>
    <property type="match status" value="2"/>
</dbReference>
<gene>
    <name evidence="7" type="ORF">SAMN04489726_7938</name>
</gene>
<feature type="transmembrane region" description="Helical" evidence="5">
    <location>
        <begin position="20"/>
        <end position="43"/>
    </location>
</feature>
<evidence type="ECO:0000256" key="4">
    <source>
        <dbReference type="ARBA" id="ARBA00023136"/>
    </source>
</evidence>
<evidence type="ECO:0000313" key="7">
    <source>
        <dbReference type="EMBL" id="SDN72557.1"/>
    </source>
</evidence>
<feature type="transmembrane region" description="Helical" evidence="5">
    <location>
        <begin position="253"/>
        <end position="273"/>
    </location>
</feature>
<dbReference type="GO" id="GO:0005886">
    <property type="term" value="C:plasma membrane"/>
    <property type="evidence" value="ECO:0007669"/>
    <property type="project" value="UniProtKB-SubCell"/>
</dbReference>
<reference evidence="7 8" key="1">
    <citation type="submission" date="2016-10" db="EMBL/GenBank/DDBJ databases">
        <authorList>
            <person name="de Groot N.N."/>
        </authorList>
    </citation>
    <scope>NUCLEOTIDE SEQUENCE [LARGE SCALE GENOMIC DNA]</scope>
    <source>
        <strain evidence="7 8">DSM 44149</strain>
    </source>
</reference>
<feature type="transmembrane region" description="Helical" evidence="5">
    <location>
        <begin position="343"/>
        <end position="368"/>
    </location>
</feature>
<feature type="transmembrane region" description="Helical" evidence="5">
    <location>
        <begin position="112"/>
        <end position="132"/>
    </location>
</feature>
<dbReference type="PANTHER" id="PTHR23508:SF10">
    <property type="entry name" value="CARBOXYLIC ACID TRANSPORTER PROTEIN HOMOLOG"/>
    <property type="match status" value="1"/>
</dbReference>
<feature type="transmembrane region" description="Helical" evidence="5">
    <location>
        <begin position="285"/>
        <end position="304"/>
    </location>
</feature>
<feature type="transmembrane region" description="Helical" evidence="5">
    <location>
        <begin position="144"/>
        <end position="166"/>
    </location>
</feature>
<comment type="subcellular location">
    <subcellularLocation>
        <location evidence="1">Cell membrane</location>
        <topology evidence="1">Multi-pass membrane protein</topology>
    </subcellularLocation>
</comment>